<proteinExistence type="predicted"/>
<evidence type="ECO:0000259" key="5">
    <source>
        <dbReference type="PROSITE" id="PS51078"/>
    </source>
</evidence>
<dbReference type="PANTHER" id="PTHR30136">
    <property type="entry name" value="HELIX-TURN-HELIX TRANSCRIPTIONAL REGULATOR, ICLR FAMILY"/>
    <property type="match status" value="1"/>
</dbReference>
<keyword evidence="7" id="KW-1185">Reference proteome</keyword>
<dbReference type="InterPro" id="IPR005471">
    <property type="entry name" value="Tscrpt_reg_IclR_N"/>
</dbReference>
<keyword evidence="2" id="KW-0238">DNA-binding</keyword>
<protein>
    <submittedName>
        <fullName evidence="6">IclR family transcriptional regulator</fullName>
    </submittedName>
</protein>
<reference evidence="6 7" key="1">
    <citation type="submission" date="2022-03" db="EMBL/GenBank/DDBJ databases">
        <title>Novel taxa within the pig intestine.</title>
        <authorList>
            <person name="Wylensek D."/>
            <person name="Bishof K."/>
            <person name="Afrizal A."/>
            <person name="Clavel T."/>
        </authorList>
    </citation>
    <scope>NUCLEOTIDE SEQUENCE [LARGE SCALE GENOMIC DNA]</scope>
    <source>
        <strain evidence="6 7">CLA-KB-P66</strain>
    </source>
</reference>
<organism evidence="6 7">
    <name type="scientific">Intestinicryptomonas porci</name>
    <dbReference type="NCBI Taxonomy" id="2926320"/>
    <lineage>
        <taxon>Bacteria</taxon>
        <taxon>Pseudomonadati</taxon>
        <taxon>Verrucomicrobiota</taxon>
        <taxon>Opitutia</taxon>
        <taxon>Opitutales</taxon>
        <taxon>Intestinicryptomonaceae</taxon>
        <taxon>Intestinicryptomonas</taxon>
    </lineage>
</organism>
<dbReference type="PROSITE" id="PS51077">
    <property type="entry name" value="HTH_ICLR"/>
    <property type="match status" value="1"/>
</dbReference>
<sequence>MKKRENISYERYHIPNLKRALDVFELLAKNNSGLTLSEISAATKYSKNSIFRIICTLQDCGYVVKDNDGRKIVMSRKLAALGYAGFGESNIVEKSMDIIRAMRDELGETAMLGTLLQDECVMIEQAPGRFPFKFLGEIGMRISLQVSAPGKAILAYLSGDEVSQRVGSMKFVKYTENTITNKRDYLKELENVRALGYASDYGEEIAGVHCLGAPVFNAHGYPVASIWITGPASRLPREKFDEVGKIIRGYADKISERLGYNLI</sequence>
<dbReference type="Pfam" id="PF09339">
    <property type="entry name" value="HTH_IclR"/>
    <property type="match status" value="1"/>
</dbReference>
<accession>A0ABU4WHE6</accession>
<dbReference type="SMART" id="SM00346">
    <property type="entry name" value="HTH_ICLR"/>
    <property type="match status" value="1"/>
</dbReference>
<evidence type="ECO:0000256" key="2">
    <source>
        <dbReference type="ARBA" id="ARBA00023125"/>
    </source>
</evidence>
<keyword evidence="3" id="KW-0804">Transcription</keyword>
<dbReference type="Pfam" id="PF01614">
    <property type="entry name" value="IclR_C"/>
    <property type="match status" value="1"/>
</dbReference>
<dbReference type="PROSITE" id="PS51078">
    <property type="entry name" value="ICLR_ED"/>
    <property type="match status" value="1"/>
</dbReference>
<dbReference type="RefSeq" id="WP_370397435.1">
    <property type="nucleotide sequence ID" value="NZ_JALBUT010000008.1"/>
</dbReference>
<name>A0ABU4WHE6_9BACT</name>
<dbReference type="InterPro" id="IPR036388">
    <property type="entry name" value="WH-like_DNA-bd_sf"/>
</dbReference>
<dbReference type="InterPro" id="IPR036390">
    <property type="entry name" value="WH_DNA-bd_sf"/>
</dbReference>
<dbReference type="EMBL" id="JALBUT010000008">
    <property type="protein sequence ID" value="MDX8415981.1"/>
    <property type="molecule type" value="Genomic_DNA"/>
</dbReference>
<feature type="domain" description="HTH iclR-type" evidence="4">
    <location>
        <begin position="14"/>
        <end position="76"/>
    </location>
</feature>
<evidence type="ECO:0000259" key="4">
    <source>
        <dbReference type="PROSITE" id="PS51077"/>
    </source>
</evidence>
<evidence type="ECO:0000313" key="6">
    <source>
        <dbReference type="EMBL" id="MDX8415981.1"/>
    </source>
</evidence>
<dbReference type="Gene3D" id="1.10.10.10">
    <property type="entry name" value="Winged helix-like DNA-binding domain superfamily/Winged helix DNA-binding domain"/>
    <property type="match status" value="1"/>
</dbReference>
<evidence type="ECO:0000256" key="1">
    <source>
        <dbReference type="ARBA" id="ARBA00023015"/>
    </source>
</evidence>
<dbReference type="Gene3D" id="3.30.450.40">
    <property type="match status" value="1"/>
</dbReference>
<evidence type="ECO:0000313" key="7">
    <source>
        <dbReference type="Proteomes" id="UP001275932"/>
    </source>
</evidence>
<dbReference type="SUPFAM" id="SSF55781">
    <property type="entry name" value="GAF domain-like"/>
    <property type="match status" value="1"/>
</dbReference>
<gene>
    <name evidence="6" type="ORF">MOX91_07310</name>
</gene>
<dbReference type="SUPFAM" id="SSF46785">
    <property type="entry name" value="Winged helix' DNA-binding domain"/>
    <property type="match status" value="1"/>
</dbReference>
<dbReference type="InterPro" id="IPR050707">
    <property type="entry name" value="HTH_MetabolicPath_Reg"/>
</dbReference>
<dbReference type="Proteomes" id="UP001275932">
    <property type="component" value="Unassembled WGS sequence"/>
</dbReference>
<evidence type="ECO:0000256" key="3">
    <source>
        <dbReference type="ARBA" id="ARBA00023163"/>
    </source>
</evidence>
<dbReference type="InterPro" id="IPR029016">
    <property type="entry name" value="GAF-like_dom_sf"/>
</dbReference>
<dbReference type="PANTHER" id="PTHR30136:SF35">
    <property type="entry name" value="HTH-TYPE TRANSCRIPTIONAL REGULATOR RV1719"/>
    <property type="match status" value="1"/>
</dbReference>
<comment type="caution">
    <text evidence="6">The sequence shown here is derived from an EMBL/GenBank/DDBJ whole genome shotgun (WGS) entry which is preliminary data.</text>
</comment>
<dbReference type="InterPro" id="IPR014757">
    <property type="entry name" value="Tscrpt_reg_IclR_C"/>
</dbReference>
<keyword evidence="1" id="KW-0805">Transcription regulation</keyword>
<feature type="domain" description="IclR-ED" evidence="5">
    <location>
        <begin position="77"/>
        <end position="260"/>
    </location>
</feature>